<protein>
    <submittedName>
        <fullName evidence="1">Uncharacterized protein</fullName>
    </submittedName>
</protein>
<dbReference type="KEGG" id="pnd:Pla175_13140"/>
<evidence type="ECO:0000313" key="2">
    <source>
        <dbReference type="Proteomes" id="UP000317429"/>
    </source>
</evidence>
<dbReference type="Proteomes" id="UP000317429">
    <property type="component" value="Chromosome"/>
</dbReference>
<dbReference type="OrthoDB" id="9802848at2"/>
<dbReference type="RefSeq" id="WP_145282342.1">
    <property type="nucleotide sequence ID" value="NZ_CP036291.1"/>
</dbReference>
<organism evidence="1 2">
    <name type="scientific">Pirellulimonas nuda</name>
    <dbReference type="NCBI Taxonomy" id="2528009"/>
    <lineage>
        <taxon>Bacteria</taxon>
        <taxon>Pseudomonadati</taxon>
        <taxon>Planctomycetota</taxon>
        <taxon>Planctomycetia</taxon>
        <taxon>Pirellulales</taxon>
        <taxon>Lacipirellulaceae</taxon>
        <taxon>Pirellulimonas</taxon>
    </lineage>
</organism>
<evidence type="ECO:0000313" key="1">
    <source>
        <dbReference type="EMBL" id="QDU87947.1"/>
    </source>
</evidence>
<dbReference type="AlphaFoldDB" id="A0A518D900"/>
<name>A0A518D900_9BACT</name>
<accession>A0A518D900</accession>
<sequence>MGTVIDVQCQNCGAQRQYWLGIGQQFHDPEIILDMISKHHRGAAKHALKQSPGSEISGAYELAHCPGCNRLASVKHARVELGEQLLYEADHYCAKCDERMELIEEEDVARIPCAKCGGPLVMDEDCCVHWD</sequence>
<reference evidence="1 2" key="1">
    <citation type="submission" date="2019-02" db="EMBL/GenBank/DDBJ databases">
        <title>Deep-cultivation of Planctomycetes and their phenomic and genomic characterization uncovers novel biology.</title>
        <authorList>
            <person name="Wiegand S."/>
            <person name="Jogler M."/>
            <person name="Boedeker C."/>
            <person name="Pinto D."/>
            <person name="Vollmers J."/>
            <person name="Rivas-Marin E."/>
            <person name="Kohn T."/>
            <person name="Peeters S.H."/>
            <person name="Heuer A."/>
            <person name="Rast P."/>
            <person name="Oberbeckmann S."/>
            <person name="Bunk B."/>
            <person name="Jeske O."/>
            <person name="Meyerdierks A."/>
            <person name="Storesund J.E."/>
            <person name="Kallscheuer N."/>
            <person name="Luecker S."/>
            <person name="Lage O.M."/>
            <person name="Pohl T."/>
            <person name="Merkel B.J."/>
            <person name="Hornburger P."/>
            <person name="Mueller R.-W."/>
            <person name="Bruemmer F."/>
            <person name="Labrenz M."/>
            <person name="Spormann A.M."/>
            <person name="Op den Camp H."/>
            <person name="Overmann J."/>
            <person name="Amann R."/>
            <person name="Jetten M.S.M."/>
            <person name="Mascher T."/>
            <person name="Medema M.H."/>
            <person name="Devos D.P."/>
            <person name="Kaster A.-K."/>
            <person name="Ovreas L."/>
            <person name="Rohde M."/>
            <person name="Galperin M.Y."/>
            <person name="Jogler C."/>
        </authorList>
    </citation>
    <scope>NUCLEOTIDE SEQUENCE [LARGE SCALE GENOMIC DNA]</scope>
    <source>
        <strain evidence="1 2">Pla175</strain>
    </source>
</reference>
<dbReference type="EMBL" id="CP036291">
    <property type="protein sequence ID" value="QDU87947.1"/>
    <property type="molecule type" value="Genomic_DNA"/>
</dbReference>
<keyword evidence="2" id="KW-1185">Reference proteome</keyword>
<gene>
    <name evidence="1" type="ORF">Pla175_13140</name>
</gene>
<proteinExistence type="predicted"/>